<protein>
    <submittedName>
        <fullName evidence="2">Nestin</fullName>
    </submittedName>
</protein>
<dbReference type="AlphaFoldDB" id="A0A1A7WLN8"/>
<feature type="compositionally biased region" description="Acidic residues" evidence="1">
    <location>
        <begin position="364"/>
        <end position="384"/>
    </location>
</feature>
<feature type="compositionally biased region" description="Acidic residues" evidence="1">
    <location>
        <begin position="495"/>
        <end position="518"/>
    </location>
</feature>
<gene>
    <name evidence="2" type="primary">NES</name>
</gene>
<name>A0A1A7WLN8_9TELE</name>
<organism evidence="2">
    <name type="scientific">Iconisemion striatum</name>
    <dbReference type="NCBI Taxonomy" id="60296"/>
    <lineage>
        <taxon>Eukaryota</taxon>
        <taxon>Metazoa</taxon>
        <taxon>Chordata</taxon>
        <taxon>Craniata</taxon>
        <taxon>Vertebrata</taxon>
        <taxon>Euteleostomi</taxon>
        <taxon>Actinopterygii</taxon>
        <taxon>Neopterygii</taxon>
        <taxon>Teleostei</taxon>
        <taxon>Neoteleostei</taxon>
        <taxon>Acanthomorphata</taxon>
        <taxon>Ovalentaria</taxon>
        <taxon>Atherinomorphae</taxon>
        <taxon>Cyprinodontiformes</taxon>
        <taxon>Nothobranchiidae</taxon>
        <taxon>Iconisemion</taxon>
    </lineage>
</organism>
<proteinExistence type="predicted"/>
<dbReference type="EMBL" id="HADW01005039">
    <property type="protein sequence ID" value="SBP06439.1"/>
    <property type="molecule type" value="Transcribed_RNA"/>
</dbReference>
<reference evidence="2" key="1">
    <citation type="submission" date="2016-05" db="EMBL/GenBank/DDBJ databases">
        <authorList>
            <person name="Lavstsen T."/>
            <person name="Jespersen J.S."/>
        </authorList>
    </citation>
    <scope>NUCLEOTIDE SEQUENCE</scope>
    <source>
        <tissue evidence="2">Brain</tissue>
    </source>
</reference>
<feature type="region of interest" description="Disordered" evidence="1">
    <location>
        <begin position="62"/>
        <end position="94"/>
    </location>
</feature>
<feature type="compositionally biased region" description="Basic and acidic residues" evidence="1">
    <location>
        <begin position="251"/>
        <end position="275"/>
    </location>
</feature>
<feature type="region of interest" description="Disordered" evidence="1">
    <location>
        <begin position="427"/>
        <end position="451"/>
    </location>
</feature>
<sequence length="526" mass="59370">LDQELAPPPEKEEEHDEEDSQNVSVSWRTELESDSYAQENTLADTRPLIRYKSDDTDANTLASHIDESESSEGEQERKMEEAGIGAWSDGKSKTFGTMEDLCEEVEEETMDEEYNLGYTHAEDISQGTIVSEDVSLVNEEMLKNVREEGSGIEAEDVESSNVDYGEEKWPTHIFSADFVQQQVREDDSVEVNEAERASDSSSRELGMSLNYEPVATVDQALDNQICRDPNVDVDQTNTVEEDQEEDQETLNEPKKGEEDEHNRTMLPHDDVDHSCLTDFTKGAETEDLEETQIPQEPNFVLLVPAEEKNQEDLTTSPEITEQTLNDSQEHVSEDFHMLPDPPETAEWEVLENPKQKFNIRDQNKDDEDMLESADDDIINQEEPAEMSPGNDPPEENDIFIVKDAAGSLRDLFPCEAKKDFWVSSLESGASYEPDDSHSEALEQTNQNQAFTDNQVCESLENSAVVNGNSQLDAEASKAKAAMKEQEQKKVMVYSEESEGEAESWSSGEEEECREEPDQPLDAKRVY</sequence>
<feature type="region of interest" description="Disordered" evidence="1">
    <location>
        <begin position="308"/>
        <end position="397"/>
    </location>
</feature>
<feature type="compositionally biased region" description="Basic and acidic residues" evidence="1">
    <location>
        <begin position="193"/>
        <end position="202"/>
    </location>
</feature>
<feature type="compositionally biased region" description="Polar residues" evidence="1">
    <location>
        <begin position="441"/>
        <end position="451"/>
    </location>
</feature>
<evidence type="ECO:0000313" key="2">
    <source>
        <dbReference type="EMBL" id="SBP06439.1"/>
    </source>
</evidence>
<feature type="non-terminal residue" evidence="2">
    <location>
        <position position="1"/>
    </location>
</feature>
<feature type="compositionally biased region" description="Polar residues" evidence="1">
    <location>
        <begin position="312"/>
        <end position="326"/>
    </location>
</feature>
<feature type="compositionally biased region" description="Basic and acidic residues" evidence="1">
    <location>
        <begin position="351"/>
        <end position="363"/>
    </location>
</feature>
<feature type="region of interest" description="Disordered" evidence="1">
    <location>
        <begin position="181"/>
        <end position="208"/>
    </location>
</feature>
<evidence type="ECO:0000256" key="1">
    <source>
        <dbReference type="SAM" id="MobiDB-lite"/>
    </source>
</evidence>
<feature type="compositionally biased region" description="Acidic residues" evidence="1">
    <location>
        <begin position="239"/>
        <end position="249"/>
    </location>
</feature>
<feature type="region of interest" description="Disordered" evidence="1">
    <location>
        <begin position="1"/>
        <end position="42"/>
    </location>
</feature>
<feature type="region of interest" description="Disordered" evidence="1">
    <location>
        <begin position="476"/>
        <end position="526"/>
    </location>
</feature>
<reference evidence="2" key="2">
    <citation type="submission" date="2016-06" db="EMBL/GenBank/DDBJ databases">
        <title>The genome of a short-lived fish provides insights into sex chromosome evolution and the genetic control of aging.</title>
        <authorList>
            <person name="Reichwald K."/>
            <person name="Felder M."/>
            <person name="Petzold A."/>
            <person name="Koch P."/>
            <person name="Groth M."/>
            <person name="Platzer M."/>
        </authorList>
    </citation>
    <scope>NUCLEOTIDE SEQUENCE</scope>
    <source>
        <tissue evidence="2">Brain</tissue>
    </source>
</reference>
<feature type="region of interest" description="Disordered" evidence="1">
    <location>
        <begin position="220"/>
        <end position="275"/>
    </location>
</feature>
<feature type="compositionally biased region" description="Basic and acidic residues" evidence="1">
    <location>
        <begin position="327"/>
        <end position="337"/>
    </location>
</feature>
<feature type="compositionally biased region" description="Acidic residues" evidence="1">
    <location>
        <begin position="11"/>
        <end position="20"/>
    </location>
</feature>
<feature type="compositionally biased region" description="Basic and acidic residues" evidence="1">
    <location>
        <begin position="476"/>
        <end position="489"/>
    </location>
</feature>
<accession>A0A1A7WLN8</accession>